<dbReference type="SUPFAM" id="SSF51735">
    <property type="entry name" value="NAD(P)-binding Rossmann-fold domains"/>
    <property type="match status" value="1"/>
</dbReference>
<dbReference type="GO" id="GO:0016491">
    <property type="term" value="F:oxidoreductase activity"/>
    <property type="evidence" value="ECO:0007669"/>
    <property type="project" value="UniProtKB-KW"/>
</dbReference>
<evidence type="ECO:0008006" key="5">
    <source>
        <dbReference type="Google" id="ProtNLM"/>
    </source>
</evidence>
<dbReference type="EMBL" id="BJHY01000001">
    <property type="protein sequence ID" value="GDY72178.1"/>
    <property type="molecule type" value="Genomic_DNA"/>
</dbReference>
<evidence type="ECO:0000256" key="1">
    <source>
        <dbReference type="ARBA" id="ARBA00023002"/>
    </source>
</evidence>
<dbReference type="Proteomes" id="UP000299211">
    <property type="component" value="Unassembled WGS sequence"/>
</dbReference>
<keyword evidence="1" id="KW-0560">Oxidoreductase</keyword>
<name>A0A4D4MJG3_STRAX</name>
<dbReference type="InterPro" id="IPR036291">
    <property type="entry name" value="NAD(P)-bd_dom_sf"/>
</dbReference>
<dbReference type="PANTHER" id="PTHR43157">
    <property type="entry name" value="PHOSPHATIDYLINOSITOL-GLYCAN BIOSYNTHESIS CLASS F PROTEIN-RELATED"/>
    <property type="match status" value="1"/>
</dbReference>
<sequence length="166" mass="18045">MASIRSRVFGAHVRPLQLDLADLSSLKTAVDRLGLDHLDVVVHNAGVALDEPPRRETEDGHELMFGTNHLGHFALTQWLVPLLSAASAGRSVTVGSFAARSERLDLDDLQSTRDPPSRSTSARHHPDCARPGGHIRSNRKRAGPRGARCHVRRSTPLQPIAGKVLP</sequence>
<dbReference type="InterPro" id="IPR002347">
    <property type="entry name" value="SDR_fam"/>
</dbReference>
<feature type="compositionally biased region" description="Basic residues" evidence="2">
    <location>
        <begin position="136"/>
        <end position="153"/>
    </location>
</feature>
<feature type="region of interest" description="Disordered" evidence="2">
    <location>
        <begin position="106"/>
        <end position="166"/>
    </location>
</feature>
<gene>
    <name evidence="3" type="ORF">SAV31267_016630</name>
</gene>
<evidence type="ECO:0000313" key="4">
    <source>
        <dbReference type="Proteomes" id="UP000299211"/>
    </source>
</evidence>
<comment type="caution">
    <text evidence="3">The sequence shown here is derived from an EMBL/GenBank/DDBJ whole genome shotgun (WGS) entry which is preliminary data.</text>
</comment>
<evidence type="ECO:0000313" key="3">
    <source>
        <dbReference type="EMBL" id="GDY72178.1"/>
    </source>
</evidence>
<accession>A0A4D4MJG3</accession>
<dbReference type="AlphaFoldDB" id="A0A4D4MJG3"/>
<dbReference type="PANTHER" id="PTHR43157:SF31">
    <property type="entry name" value="PHOSPHATIDYLINOSITOL-GLYCAN BIOSYNTHESIS CLASS F PROTEIN"/>
    <property type="match status" value="1"/>
</dbReference>
<reference evidence="3 4" key="1">
    <citation type="submission" date="2019-04" db="EMBL/GenBank/DDBJ databases">
        <title>Draft genome sequences of Streptomyces avermitilis ATCC 31267.</title>
        <authorList>
            <person name="Komaki H."/>
            <person name="Tamura T."/>
            <person name="Hosoyama A."/>
        </authorList>
    </citation>
    <scope>NUCLEOTIDE SEQUENCE [LARGE SCALE GENOMIC DNA]</scope>
    <source>
        <strain evidence="3 4">ATCC 31267</strain>
    </source>
</reference>
<proteinExistence type="predicted"/>
<dbReference type="Gene3D" id="3.40.50.720">
    <property type="entry name" value="NAD(P)-binding Rossmann-like Domain"/>
    <property type="match status" value="1"/>
</dbReference>
<dbReference type="Pfam" id="PF00106">
    <property type="entry name" value="adh_short"/>
    <property type="match status" value="1"/>
</dbReference>
<protein>
    <recommendedName>
        <fullName evidence="5">Dehydrogenase</fullName>
    </recommendedName>
</protein>
<evidence type="ECO:0000256" key="2">
    <source>
        <dbReference type="SAM" id="MobiDB-lite"/>
    </source>
</evidence>
<organism evidence="3 4">
    <name type="scientific">Streptomyces avermitilis</name>
    <dbReference type="NCBI Taxonomy" id="33903"/>
    <lineage>
        <taxon>Bacteria</taxon>
        <taxon>Bacillati</taxon>
        <taxon>Actinomycetota</taxon>
        <taxon>Actinomycetes</taxon>
        <taxon>Kitasatosporales</taxon>
        <taxon>Streptomycetaceae</taxon>
        <taxon>Streptomyces</taxon>
    </lineage>
</organism>